<dbReference type="Proteomes" id="UP000886885">
    <property type="component" value="Chromosome 3A"/>
</dbReference>
<evidence type="ECO:0000256" key="8">
    <source>
        <dbReference type="SAM" id="MobiDB-lite"/>
    </source>
</evidence>
<dbReference type="GO" id="GO:0000981">
    <property type="term" value="F:DNA-binding transcription factor activity, RNA polymerase II-specific"/>
    <property type="evidence" value="ECO:0007669"/>
    <property type="project" value="UniProtKB-UniRule"/>
</dbReference>
<comment type="subcellular location">
    <subcellularLocation>
        <location evidence="1 4 5">Nucleus</location>
    </subcellularLocation>
</comment>
<dbReference type="PROSITE" id="PS50071">
    <property type="entry name" value="HOMEOBOX_2"/>
    <property type="match status" value="1"/>
</dbReference>
<feature type="compositionally biased region" description="Basic and acidic residues" evidence="8">
    <location>
        <begin position="154"/>
        <end position="163"/>
    </location>
</feature>
<evidence type="ECO:0000256" key="6">
    <source>
        <dbReference type="RuleBase" id="RU369038"/>
    </source>
</evidence>
<keyword evidence="4 5" id="KW-0238">DNA-binding</keyword>
<dbReference type="SMART" id="SM00389">
    <property type="entry name" value="HOX"/>
    <property type="match status" value="1"/>
</dbReference>
<keyword evidence="4 5" id="KW-0539">Nucleus</keyword>
<dbReference type="InterPro" id="IPR001356">
    <property type="entry name" value="HD"/>
</dbReference>
<organism evidence="10 11">
    <name type="scientific">Populus tomentosa</name>
    <name type="common">Chinese white poplar</name>
    <dbReference type="NCBI Taxonomy" id="118781"/>
    <lineage>
        <taxon>Eukaryota</taxon>
        <taxon>Viridiplantae</taxon>
        <taxon>Streptophyta</taxon>
        <taxon>Embryophyta</taxon>
        <taxon>Tracheophyta</taxon>
        <taxon>Spermatophyta</taxon>
        <taxon>Magnoliopsida</taxon>
        <taxon>eudicotyledons</taxon>
        <taxon>Gunneridae</taxon>
        <taxon>Pentapetalae</taxon>
        <taxon>rosids</taxon>
        <taxon>fabids</taxon>
        <taxon>Malpighiales</taxon>
        <taxon>Salicaceae</taxon>
        <taxon>Saliceae</taxon>
        <taxon>Populus</taxon>
    </lineage>
</organism>
<evidence type="ECO:0000313" key="11">
    <source>
        <dbReference type="Proteomes" id="UP000886885"/>
    </source>
</evidence>
<feature type="region of interest" description="Disordered" evidence="8">
    <location>
        <begin position="1"/>
        <end position="29"/>
    </location>
</feature>
<dbReference type="OrthoDB" id="6159439at2759"/>
<evidence type="ECO:0000259" key="9">
    <source>
        <dbReference type="PROSITE" id="PS50071"/>
    </source>
</evidence>
<evidence type="ECO:0000256" key="4">
    <source>
        <dbReference type="PROSITE-ProRule" id="PRU00108"/>
    </source>
</evidence>
<evidence type="ECO:0000256" key="7">
    <source>
        <dbReference type="SAM" id="Coils"/>
    </source>
</evidence>
<dbReference type="Pfam" id="PF02183">
    <property type="entry name" value="HALZ"/>
    <property type="match status" value="1"/>
</dbReference>
<keyword evidence="4 5" id="KW-0371">Homeobox</keyword>
<comment type="similarity">
    <text evidence="6">Belongs to the HD-ZIP homeobox family. Class I subfamily.</text>
</comment>
<dbReference type="InterPro" id="IPR045224">
    <property type="entry name" value="HDZip_class_I_plant"/>
</dbReference>
<proteinExistence type="inferred from homology"/>
<accession>A0A8X8DB55</accession>
<dbReference type="InterPro" id="IPR017970">
    <property type="entry name" value="Homeobox_CS"/>
</dbReference>
<feature type="DNA-binding region" description="Homeobox" evidence="4">
    <location>
        <begin position="17"/>
        <end position="76"/>
    </location>
</feature>
<keyword evidence="7" id="KW-0175">Coiled coil</keyword>
<protein>
    <recommendedName>
        <fullName evidence="6">Homeobox-leucine zipper protein</fullName>
    </recommendedName>
    <alternativeName>
        <fullName evidence="6">HD-ZIP protein</fullName>
    </alternativeName>
    <alternativeName>
        <fullName evidence="6">Homeodomain transcription factor</fullName>
    </alternativeName>
</protein>
<evidence type="ECO:0000256" key="2">
    <source>
        <dbReference type="ARBA" id="ARBA00023015"/>
    </source>
</evidence>
<reference evidence="10" key="1">
    <citation type="journal article" date="2020" name="bioRxiv">
        <title>Hybrid origin of Populus tomentosa Carr. identified through genome sequencing and phylogenomic analysis.</title>
        <authorList>
            <person name="An X."/>
            <person name="Gao K."/>
            <person name="Chen Z."/>
            <person name="Li J."/>
            <person name="Yang X."/>
            <person name="Yang X."/>
            <person name="Zhou J."/>
            <person name="Guo T."/>
            <person name="Zhao T."/>
            <person name="Huang S."/>
            <person name="Miao D."/>
            <person name="Khan W.U."/>
            <person name="Rao P."/>
            <person name="Ye M."/>
            <person name="Lei B."/>
            <person name="Liao W."/>
            <person name="Wang J."/>
            <person name="Ji L."/>
            <person name="Li Y."/>
            <person name="Guo B."/>
            <person name="Mustafa N.S."/>
            <person name="Li S."/>
            <person name="Yun Q."/>
            <person name="Keller S.R."/>
            <person name="Mao J."/>
            <person name="Zhang R."/>
            <person name="Strauss S.H."/>
        </authorList>
    </citation>
    <scope>NUCLEOTIDE SEQUENCE</scope>
    <source>
        <strain evidence="10">GM15</strain>
        <tissue evidence="10">Leaf</tissue>
    </source>
</reference>
<keyword evidence="11" id="KW-1185">Reference proteome</keyword>
<evidence type="ECO:0000313" key="10">
    <source>
        <dbReference type="EMBL" id="KAG6782944.1"/>
    </source>
</evidence>
<gene>
    <name evidence="10" type="ORF">POTOM_012371</name>
</gene>
<dbReference type="PANTHER" id="PTHR24326">
    <property type="entry name" value="HOMEOBOX-LEUCINE ZIPPER PROTEIN"/>
    <property type="match status" value="1"/>
</dbReference>
<feature type="compositionally biased region" description="Basic residues" evidence="8">
    <location>
        <begin position="14"/>
        <end position="24"/>
    </location>
</feature>
<feature type="coiled-coil region" evidence="7">
    <location>
        <begin position="67"/>
        <end position="108"/>
    </location>
</feature>
<comment type="caution">
    <text evidence="10">The sequence shown here is derived from an EMBL/GenBank/DDBJ whole genome shotgun (WGS) entry which is preliminary data.</text>
</comment>
<feature type="domain" description="Homeobox" evidence="9">
    <location>
        <begin position="15"/>
        <end position="75"/>
    </location>
</feature>
<dbReference type="InterPro" id="IPR003106">
    <property type="entry name" value="Leu_zip_homeo"/>
</dbReference>
<feature type="region of interest" description="Disordered" evidence="8">
    <location>
        <begin position="111"/>
        <end position="171"/>
    </location>
</feature>
<evidence type="ECO:0000256" key="1">
    <source>
        <dbReference type="ARBA" id="ARBA00004123"/>
    </source>
</evidence>
<feature type="compositionally biased region" description="Basic and acidic residues" evidence="8">
    <location>
        <begin position="125"/>
        <end position="146"/>
    </location>
</feature>
<dbReference type="EMBL" id="JAAWWB010000005">
    <property type="protein sequence ID" value="KAG6782944.1"/>
    <property type="molecule type" value="Genomic_DNA"/>
</dbReference>
<evidence type="ECO:0000256" key="3">
    <source>
        <dbReference type="ARBA" id="ARBA00023163"/>
    </source>
</evidence>
<dbReference type="PROSITE" id="PS00027">
    <property type="entry name" value="HOMEOBOX_1"/>
    <property type="match status" value="1"/>
</dbReference>
<name>A0A8X8DB55_POPTO</name>
<dbReference type="AlphaFoldDB" id="A0A8X8DB55"/>
<evidence type="ECO:0000256" key="5">
    <source>
        <dbReference type="RuleBase" id="RU000682"/>
    </source>
</evidence>
<keyword evidence="2 6" id="KW-0805">Transcription regulation</keyword>
<dbReference type="GO" id="GO:0043565">
    <property type="term" value="F:sequence-specific DNA binding"/>
    <property type="evidence" value="ECO:0007669"/>
    <property type="project" value="InterPro"/>
</dbReference>
<dbReference type="CDD" id="cd00086">
    <property type="entry name" value="homeodomain"/>
    <property type="match status" value="1"/>
</dbReference>
<dbReference type="PANTHER" id="PTHR24326:SF552">
    <property type="entry name" value="HOMEOBOX-LEUCINE ZIPPER PROTEIN"/>
    <property type="match status" value="1"/>
</dbReference>
<dbReference type="GO" id="GO:0045893">
    <property type="term" value="P:positive regulation of DNA-templated transcription"/>
    <property type="evidence" value="ECO:0007669"/>
    <property type="project" value="TreeGrafter"/>
</dbReference>
<dbReference type="Pfam" id="PF00046">
    <property type="entry name" value="Homeodomain"/>
    <property type="match status" value="1"/>
</dbReference>
<sequence>MTLKLIQEQTPTIGKKKKKKKKQIRQKDELRVTDRFESESRPELEIKQQLANEIGLEPRQVAIWFQNRRARLKTKQIEKEYSLLKANYEALASRFESLKRENQSLLTQKLKNQRVKQHGNSNFRHQSESSHDGRFEDKGTDSESKRKPSFQLEGNDRKEEKTSSDNNSRNIECTRGKIDILNQTGDAVDSMTSSDWQSFQSNCFLDESRCSSQWWELLS</sequence>
<keyword evidence="3 6" id="KW-0804">Transcription</keyword>
<comment type="function">
    <text evidence="6">Transcription factor.</text>
</comment>
<dbReference type="GO" id="GO:0005634">
    <property type="term" value="C:nucleus"/>
    <property type="evidence" value="ECO:0007669"/>
    <property type="project" value="UniProtKB-SubCell"/>
</dbReference>